<accession>A0ABQ8KGD9</accession>
<evidence type="ECO:0000313" key="2">
    <source>
        <dbReference type="EMBL" id="KAH9836850.1"/>
    </source>
</evidence>
<protein>
    <submittedName>
        <fullName evidence="2">Uncharacterized protein</fullName>
    </submittedName>
</protein>
<dbReference type="EMBL" id="JADCUA010000010">
    <property type="protein sequence ID" value="KAH9836850.1"/>
    <property type="molecule type" value="Genomic_DNA"/>
</dbReference>
<gene>
    <name evidence="2" type="ORF">C8Q71DRAFT_760186</name>
</gene>
<sequence>MAIPPGKRDAASQAGYVQYVHFNYVHMWMAGASAAATLTMTAIYLPTASLCAGGIAYALGRAIQLHVEQEADDSLRTMRRVREVLMKSSKPDFIARHPPKIISSEHLEHSSSVPPAPIAESIFALCFQLVTTSRSMNSMSTFLERDLLSSGISRRDANMAISFLASALDRSVWNDDVLPSSIASVLAVLRYSRRSHPRSAFYGAPMVVRVFALLGDSVLFGMIVGSFFWLDAPAVAYSTLMQNKTAVAAVLREKFRTELESQQAMSKCNTDAPPV</sequence>
<comment type="caution">
    <text evidence="2">The sequence shown here is derived from an EMBL/GenBank/DDBJ whole genome shotgun (WGS) entry which is preliminary data.</text>
</comment>
<keyword evidence="1" id="KW-0472">Membrane</keyword>
<dbReference type="GeneID" id="72004553"/>
<dbReference type="RefSeq" id="XP_047779088.1">
    <property type="nucleotide sequence ID" value="XM_047923821.1"/>
</dbReference>
<proteinExistence type="predicted"/>
<dbReference type="Proteomes" id="UP000814176">
    <property type="component" value="Unassembled WGS sequence"/>
</dbReference>
<keyword evidence="3" id="KW-1185">Reference proteome</keyword>
<evidence type="ECO:0000256" key="1">
    <source>
        <dbReference type="SAM" id="Phobius"/>
    </source>
</evidence>
<name>A0ABQ8KGD9_9APHY</name>
<keyword evidence="1" id="KW-0812">Transmembrane</keyword>
<keyword evidence="1" id="KW-1133">Transmembrane helix</keyword>
<organism evidence="2 3">
    <name type="scientific">Rhodofomes roseus</name>
    <dbReference type="NCBI Taxonomy" id="34475"/>
    <lineage>
        <taxon>Eukaryota</taxon>
        <taxon>Fungi</taxon>
        <taxon>Dikarya</taxon>
        <taxon>Basidiomycota</taxon>
        <taxon>Agaricomycotina</taxon>
        <taxon>Agaricomycetes</taxon>
        <taxon>Polyporales</taxon>
        <taxon>Rhodofomes</taxon>
    </lineage>
</organism>
<feature type="transmembrane region" description="Helical" evidence="1">
    <location>
        <begin position="200"/>
        <end position="230"/>
    </location>
</feature>
<reference evidence="2 3" key="1">
    <citation type="journal article" date="2021" name="Environ. Microbiol.">
        <title>Gene family expansions and transcriptome signatures uncover fungal adaptations to wood decay.</title>
        <authorList>
            <person name="Hage H."/>
            <person name="Miyauchi S."/>
            <person name="Viragh M."/>
            <person name="Drula E."/>
            <person name="Min B."/>
            <person name="Chaduli D."/>
            <person name="Navarro D."/>
            <person name="Favel A."/>
            <person name="Norest M."/>
            <person name="Lesage-Meessen L."/>
            <person name="Balint B."/>
            <person name="Merenyi Z."/>
            <person name="de Eugenio L."/>
            <person name="Morin E."/>
            <person name="Martinez A.T."/>
            <person name="Baldrian P."/>
            <person name="Stursova M."/>
            <person name="Martinez M.J."/>
            <person name="Novotny C."/>
            <person name="Magnuson J.K."/>
            <person name="Spatafora J.W."/>
            <person name="Maurice S."/>
            <person name="Pangilinan J."/>
            <person name="Andreopoulos W."/>
            <person name="LaButti K."/>
            <person name="Hundley H."/>
            <person name="Na H."/>
            <person name="Kuo A."/>
            <person name="Barry K."/>
            <person name="Lipzen A."/>
            <person name="Henrissat B."/>
            <person name="Riley R."/>
            <person name="Ahrendt S."/>
            <person name="Nagy L.G."/>
            <person name="Grigoriev I.V."/>
            <person name="Martin F."/>
            <person name="Rosso M.N."/>
        </authorList>
    </citation>
    <scope>NUCLEOTIDE SEQUENCE [LARGE SCALE GENOMIC DNA]</scope>
    <source>
        <strain evidence="2 3">CIRM-BRFM 1785</strain>
    </source>
</reference>
<evidence type="ECO:0000313" key="3">
    <source>
        <dbReference type="Proteomes" id="UP000814176"/>
    </source>
</evidence>